<accession>A0A9Q0YP21</accession>
<feature type="compositionally biased region" description="Low complexity" evidence="1">
    <location>
        <begin position="22"/>
        <end position="31"/>
    </location>
</feature>
<gene>
    <name evidence="3" type="ORF">HOLleu_36272</name>
</gene>
<feature type="domain" description="Integrase catalytic" evidence="2">
    <location>
        <begin position="1163"/>
        <end position="1350"/>
    </location>
</feature>
<dbReference type="InterPro" id="IPR040676">
    <property type="entry name" value="DUF5641"/>
</dbReference>
<dbReference type="SUPFAM" id="SSF53098">
    <property type="entry name" value="Ribonuclease H-like"/>
    <property type="match status" value="1"/>
</dbReference>
<dbReference type="Proteomes" id="UP001152320">
    <property type="component" value="Chromosome 19"/>
</dbReference>
<dbReference type="EMBL" id="JAIZAY010000019">
    <property type="protein sequence ID" value="KAJ8023742.1"/>
    <property type="molecule type" value="Genomic_DNA"/>
</dbReference>
<dbReference type="SUPFAM" id="SSF56672">
    <property type="entry name" value="DNA/RNA polymerases"/>
    <property type="match status" value="1"/>
</dbReference>
<dbReference type="InterPro" id="IPR001584">
    <property type="entry name" value="Integrase_cat-core"/>
</dbReference>
<protein>
    <recommendedName>
        <fullName evidence="2">Integrase catalytic domain-containing protein</fullName>
    </recommendedName>
</protein>
<dbReference type="GO" id="GO:0015074">
    <property type="term" value="P:DNA integration"/>
    <property type="evidence" value="ECO:0007669"/>
    <property type="project" value="InterPro"/>
</dbReference>
<dbReference type="Pfam" id="PF03564">
    <property type="entry name" value="DUF1759"/>
    <property type="match status" value="1"/>
</dbReference>
<dbReference type="Gene3D" id="3.10.10.10">
    <property type="entry name" value="HIV Type 1 Reverse Transcriptase, subunit A, domain 1"/>
    <property type="match status" value="1"/>
</dbReference>
<dbReference type="Gene3D" id="3.30.420.10">
    <property type="entry name" value="Ribonuclease H-like superfamily/Ribonuclease H"/>
    <property type="match status" value="1"/>
</dbReference>
<proteinExistence type="predicted"/>
<dbReference type="Gene3D" id="1.10.340.70">
    <property type="match status" value="1"/>
</dbReference>
<dbReference type="InterPro" id="IPR043502">
    <property type="entry name" value="DNA/RNA_pol_sf"/>
</dbReference>
<evidence type="ECO:0000259" key="2">
    <source>
        <dbReference type="PROSITE" id="PS50994"/>
    </source>
</evidence>
<dbReference type="PANTHER" id="PTHR47331">
    <property type="entry name" value="PHD-TYPE DOMAIN-CONTAINING PROTEIN"/>
    <property type="match status" value="1"/>
</dbReference>
<organism evidence="3 4">
    <name type="scientific">Holothuria leucospilota</name>
    <name type="common">Black long sea cucumber</name>
    <name type="synonym">Mertensiothuria leucospilota</name>
    <dbReference type="NCBI Taxonomy" id="206669"/>
    <lineage>
        <taxon>Eukaryota</taxon>
        <taxon>Metazoa</taxon>
        <taxon>Echinodermata</taxon>
        <taxon>Eleutherozoa</taxon>
        <taxon>Echinozoa</taxon>
        <taxon>Holothuroidea</taxon>
        <taxon>Aspidochirotacea</taxon>
        <taxon>Aspidochirotida</taxon>
        <taxon>Holothuriidae</taxon>
        <taxon>Holothuria</taxon>
    </lineage>
</organism>
<keyword evidence="4" id="KW-1185">Reference proteome</keyword>
<evidence type="ECO:0000313" key="4">
    <source>
        <dbReference type="Proteomes" id="UP001152320"/>
    </source>
</evidence>
<dbReference type="InterPro" id="IPR008042">
    <property type="entry name" value="Retrotrans_Pao"/>
</dbReference>
<dbReference type="InterPro" id="IPR043128">
    <property type="entry name" value="Rev_trsase/Diguanyl_cyclase"/>
</dbReference>
<evidence type="ECO:0000313" key="3">
    <source>
        <dbReference type="EMBL" id="KAJ8023742.1"/>
    </source>
</evidence>
<dbReference type="Pfam" id="PF05380">
    <property type="entry name" value="Peptidase_A17"/>
    <property type="match status" value="1"/>
</dbReference>
<name>A0A9Q0YP21_HOLLE</name>
<dbReference type="InterPro" id="IPR036397">
    <property type="entry name" value="RNaseH_sf"/>
</dbReference>
<sequence length="1465" mass="166281">MQIENEIANAEVEVKALEEEGSSVNSGSVKGLKTENRGNVPDHGVTKIKVSAPDAPEGTGVGKKGSTPSQASSLNEPQELYHAISTAVNMPKLEMITFSGDPSEFWGFINNHKASVASKTIDDKTKLAYLIQNCKGKARESIEDCILLKPDEGYRKAIDILRAQFGQPHVICHSLLGKLFNRQQIKPNDGVALSSLARVMRKCQITVEQMKYGANLDSTDTLLKIQRILPIYLQRDWAKKAYEMIGSGKDPKFLNMTEFVERAAKAANSMYGSNIGKAVKEQVQNSKGNSGVRKASAFATSNHKDSKEYRVTKCPCCNGEHNLVSCKEFQEKTQKERFKLVRRLKLCDNCFKPFHRAFYCKLKSGCEVQGCERKHHSLLHWAPQRFVEAKGLDGAGACEEPVSEENRPQATNMSMISSQRVCMKVLPVKVESKGSVVTTWALLDSGSDTSLCERGLVEELGLSGESKAFSLKTVTGNEDAVGIEVSLLVGDMEGKEYIEMPRVLTVDKLPISSENMPTHAELNDQLHKQIKRFWELDHSFAKGEETVGESLEDRRARSMMEATVQLKEGHYEIGMPWKNFPPDLSDNRGMAMSRLMGLKGRFRRDAGLYDQYKVQVRDYLDKGYAREVPESAIKCEGEPVWYLPHHPVINPKKPGKVRVVFDCAAEFEGKSLNSQLLQGPDFTNNLVGVLTRFRQEKIGLVGDIEAMFHQVRVSPKDSDMLRFLWWQDGDILKPIKHYQMVVHLFGATSSPSCTSFALRRTAEDNASDFDEDIVNTVYQNFYVDDCLKSVGTVTEAKRIIPQLCEMLGRGGFRLTKWICNHPEVLADVPNTERAKSVVDCDLDHMPIERTLGVSWDTKTDKFTFKVTPKDVQPTRRGILSATSSLFDPLGFVAPFILRAKIILQDLCAKQIRWDEQVGEQEEQRWREWLLESQQLEGYWPVLREELNESDVSVISNDGPADPELRQNRTCMVVTDDSIRTLLEKYSTWYRLLRGVGWLLRYKKFLKTVGKKEGNIIKGDLSVEELKESETEIVKWVQRESFPSTIRSPGKWKGTAFRKLSPVLVEGVLRVGGRLSRSQLNYDQRHPVILPSDHHVTKLIIEHHHSSVGHMGAGMTWTSLRNHYWVMRGRATVRKIIGKCLACRKRNALPGQQYMADLPVSQVTADKPPFSSVGIDLFGPFLVKRGRSLVKKWGCIFTCLAIRAVHIELVDSMDTDSFINALRRFVSRRGQPERIFSDNGTNFKAADKELREALAGLDENKIRRHLRTKGIEWSFNPPTASHIGGVWERMIRSVRRVMKALLKGQTVTHDVLETTLAEVEAILNSRPLTQLSLDPKDNEPLTPNHLLLMRDSPNLSPGVFDKKDGYGRRRWRQCQYLVNQFWKRWLQEYLPLLQERQKWFKKCRNYEVNDLVLLVEEGTPRGKWTLGRVVQVFPDRKGLVRQVDVRVGHKYFRRPISKLCLLESND</sequence>
<dbReference type="OrthoDB" id="8063085at2759"/>
<dbReference type="PANTHER" id="PTHR47331:SF1">
    <property type="entry name" value="GAG-LIKE PROTEIN"/>
    <property type="match status" value="1"/>
</dbReference>
<feature type="region of interest" description="Disordered" evidence="1">
    <location>
        <begin position="16"/>
        <end position="75"/>
    </location>
</feature>
<dbReference type="PROSITE" id="PS50994">
    <property type="entry name" value="INTEGRASE"/>
    <property type="match status" value="1"/>
</dbReference>
<comment type="caution">
    <text evidence="3">The sequence shown here is derived from an EMBL/GenBank/DDBJ whole genome shotgun (WGS) entry which is preliminary data.</text>
</comment>
<dbReference type="Pfam" id="PF17921">
    <property type="entry name" value="Integrase_H2C2"/>
    <property type="match status" value="1"/>
</dbReference>
<dbReference type="CDD" id="cd01644">
    <property type="entry name" value="RT_pepA17"/>
    <property type="match status" value="1"/>
</dbReference>
<dbReference type="InterPro" id="IPR012337">
    <property type="entry name" value="RNaseH-like_sf"/>
</dbReference>
<dbReference type="Gene3D" id="3.30.70.270">
    <property type="match status" value="1"/>
</dbReference>
<dbReference type="GO" id="GO:0003676">
    <property type="term" value="F:nucleic acid binding"/>
    <property type="evidence" value="ECO:0007669"/>
    <property type="project" value="InterPro"/>
</dbReference>
<evidence type="ECO:0000256" key="1">
    <source>
        <dbReference type="SAM" id="MobiDB-lite"/>
    </source>
</evidence>
<feature type="compositionally biased region" description="Polar residues" evidence="1">
    <location>
        <begin position="66"/>
        <end position="75"/>
    </location>
</feature>
<dbReference type="InterPro" id="IPR005312">
    <property type="entry name" value="DUF1759"/>
</dbReference>
<dbReference type="Pfam" id="PF18701">
    <property type="entry name" value="DUF5641"/>
    <property type="match status" value="1"/>
</dbReference>
<dbReference type="InterPro" id="IPR041588">
    <property type="entry name" value="Integrase_H2C2"/>
</dbReference>
<reference evidence="3" key="1">
    <citation type="submission" date="2021-10" db="EMBL/GenBank/DDBJ databases">
        <title>Tropical sea cucumber genome reveals ecological adaptation and Cuvierian tubules defense mechanism.</title>
        <authorList>
            <person name="Chen T."/>
        </authorList>
    </citation>
    <scope>NUCLEOTIDE SEQUENCE</scope>
    <source>
        <strain evidence="3">Nanhai2018</strain>
        <tissue evidence="3">Muscle</tissue>
    </source>
</reference>